<dbReference type="Pfam" id="PF03050">
    <property type="entry name" value="DDE_Tnp_IS66"/>
    <property type="match status" value="1"/>
</dbReference>
<dbReference type="Proteomes" id="UP000054874">
    <property type="component" value="Unassembled WGS sequence"/>
</dbReference>
<sequence length="111" mass="13001">MPIIASGRKENKQPGHRYAKKDEKSLLNRLEKYMDNHLLFLHDFSVPFDDNMSERDPRKVKNRQKMAGGFRKDSGHEMYCAILTIIETLKRRNMGLIENIKKLFMGTSAIF</sequence>
<feature type="region of interest" description="Disordered" evidence="1">
    <location>
        <begin position="1"/>
        <end position="21"/>
    </location>
</feature>
<comment type="caution">
    <text evidence="3">The sequence shown here is derived from an EMBL/GenBank/DDBJ whole genome shotgun (WGS) entry which is preliminary data.</text>
</comment>
<dbReference type="STRING" id="290052.ASU35_00285"/>
<accession>A0A0V8QJC5</accession>
<keyword evidence="4" id="KW-1185">Reference proteome</keyword>
<dbReference type="RefSeq" id="WP_058351127.1">
    <property type="nucleotide sequence ID" value="NZ_CABMMD010000001.1"/>
</dbReference>
<gene>
    <name evidence="3" type="ORF">ASU35_00285</name>
</gene>
<evidence type="ECO:0000313" key="4">
    <source>
        <dbReference type="Proteomes" id="UP000054874"/>
    </source>
</evidence>
<reference evidence="3 4" key="1">
    <citation type="submission" date="2015-11" db="EMBL/GenBank/DDBJ databases">
        <title>Butyribacter intestini gen. nov., sp. nov., a butyric acid-producing bacterium of the family Lachnospiraceae isolated from the human faeces.</title>
        <authorList>
            <person name="Zou Y."/>
            <person name="Xue W."/>
            <person name="Luo G."/>
            <person name="Lv M."/>
        </authorList>
    </citation>
    <scope>NUCLEOTIDE SEQUENCE [LARGE SCALE GENOMIC DNA]</scope>
    <source>
        <strain evidence="3 4">ACET-33324</strain>
    </source>
</reference>
<name>A0A0V8QJC5_9FIRM</name>
<dbReference type="EMBL" id="LNAM01000001">
    <property type="protein sequence ID" value="KSV60648.1"/>
    <property type="molecule type" value="Genomic_DNA"/>
</dbReference>
<protein>
    <recommendedName>
        <fullName evidence="2">Transposase IS66 central domain-containing protein</fullName>
    </recommendedName>
</protein>
<proteinExistence type="predicted"/>
<dbReference type="InterPro" id="IPR004291">
    <property type="entry name" value="Transposase_IS66_central"/>
</dbReference>
<evidence type="ECO:0000259" key="2">
    <source>
        <dbReference type="Pfam" id="PF03050"/>
    </source>
</evidence>
<dbReference type="AlphaFoldDB" id="A0A0V8QJC5"/>
<evidence type="ECO:0000313" key="3">
    <source>
        <dbReference type="EMBL" id="KSV60648.1"/>
    </source>
</evidence>
<organism evidence="3 4">
    <name type="scientific">Acetivibrio ethanolgignens</name>
    <dbReference type="NCBI Taxonomy" id="290052"/>
    <lineage>
        <taxon>Bacteria</taxon>
        <taxon>Bacillati</taxon>
        <taxon>Bacillota</taxon>
        <taxon>Clostridia</taxon>
        <taxon>Eubacteriales</taxon>
        <taxon>Oscillospiraceae</taxon>
        <taxon>Acetivibrio</taxon>
    </lineage>
</organism>
<feature type="domain" description="Transposase IS66 central" evidence="2">
    <location>
        <begin position="15"/>
        <end position="77"/>
    </location>
</feature>
<dbReference type="InterPro" id="IPR052344">
    <property type="entry name" value="Transposase-related"/>
</dbReference>
<dbReference type="PANTHER" id="PTHR33678">
    <property type="entry name" value="BLL1576 PROTEIN"/>
    <property type="match status" value="1"/>
</dbReference>
<dbReference type="PANTHER" id="PTHR33678:SF2">
    <property type="match status" value="1"/>
</dbReference>
<evidence type="ECO:0000256" key="1">
    <source>
        <dbReference type="SAM" id="MobiDB-lite"/>
    </source>
</evidence>